<keyword evidence="1" id="KW-0175">Coiled coil</keyword>
<gene>
    <name evidence="2" type="ORF">F8158_21330</name>
</gene>
<protein>
    <submittedName>
        <fullName evidence="2">Uncharacterized protein</fullName>
    </submittedName>
</protein>
<dbReference type="Proteomes" id="UP000477920">
    <property type="component" value="Unassembled WGS sequence"/>
</dbReference>
<name>A0AB34D2W0_BACCE</name>
<dbReference type="RefSeq" id="WP_151639963.1">
    <property type="nucleotide sequence ID" value="NZ_WBPB01000060.1"/>
</dbReference>
<sequence>MDLLQELITELNEEIVECQVDIEDKLHQIRNRKNDSEEEKIQYSIDMDKMYIQGMERAIRVAQSFRNKD</sequence>
<organism evidence="2 3">
    <name type="scientific">Bacillus cereus</name>
    <dbReference type="NCBI Taxonomy" id="1396"/>
    <lineage>
        <taxon>Bacteria</taxon>
        <taxon>Bacillati</taxon>
        <taxon>Bacillota</taxon>
        <taxon>Bacilli</taxon>
        <taxon>Bacillales</taxon>
        <taxon>Bacillaceae</taxon>
        <taxon>Bacillus</taxon>
        <taxon>Bacillus cereus group</taxon>
    </lineage>
</organism>
<evidence type="ECO:0000256" key="1">
    <source>
        <dbReference type="SAM" id="Coils"/>
    </source>
</evidence>
<proteinExistence type="predicted"/>
<feature type="coiled-coil region" evidence="1">
    <location>
        <begin position="1"/>
        <end position="39"/>
    </location>
</feature>
<dbReference type="AlphaFoldDB" id="A0AB34D2W0"/>
<accession>A0AB34D2W0</accession>
<dbReference type="EMBL" id="WBPB01000060">
    <property type="protein sequence ID" value="KAB2493809.1"/>
    <property type="molecule type" value="Genomic_DNA"/>
</dbReference>
<comment type="caution">
    <text evidence="2">The sequence shown here is derived from an EMBL/GenBank/DDBJ whole genome shotgun (WGS) entry which is preliminary data.</text>
</comment>
<reference evidence="2 3" key="1">
    <citation type="submission" date="2019-10" db="EMBL/GenBank/DDBJ databases">
        <title>Bacillus from the desert of Cuatro Cinegas, Coahuila.</title>
        <authorList>
            <person name="Olmedo-Alvarez G."/>
            <person name="Saldana S."/>
            <person name="Barcelo D."/>
        </authorList>
    </citation>
    <scope>NUCLEOTIDE SEQUENCE [LARGE SCALE GENOMIC DNA]</scope>
    <source>
        <strain evidence="2 3">CH101a_3T</strain>
    </source>
</reference>
<evidence type="ECO:0000313" key="2">
    <source>
        <dbReference type="EMBL" id="KAB2493809.1"/>
    </source>
</evidence>
<evidence type="ECO:0000313" key="3">
    <source>
        <dbReference type="Proteomes" id="UP000477920"/>
    </source>
</evidence>